<keyword evidence="5" id="KW-0411">Iron-sulfur</keyword>
<protein>
    <submittedName>
        <fullName evidence="7">Vanillate O-demethylase monooxygenase subunit</fullName>
        <ecNumber evidence="7">1.14.13.82</ecNumber>
    </submittedName>
</protein>
<dbReference type="EC" id="1.14.13.82" evidence="7"/>
<keyword evidence="2" id="KW-0479">Metal-binding</keyword>
<dbReference type="GO" id="GO:0018489">
    <property type="term" value="F:vanillate monooxygenase activity"/>
    <property type="evidence" value="ECO:0007669"/>
    <property type="project" value="UniProtKB-EC"/>
</dbReference>
<evidence type="ECO:0000256" key="3">
    <source>
        <dbReference type="ARBA" id="ARBA00023002"/>
    </source>
</evidence>
<dbReference type="Pfam" id="PF19112">
    <property type="entry name" value="VanA_C"/>
    <property type="match status" value="1"/>
</dbReference>
<evidence type="ECO:0000313" key="8">
    <source>
        <dbReference type="Proteomes" id="UP000555448"/>
    </source>
</evidence>
<dbReference type="GO" id="GO:0051537">
    <property type="term" value="F:2 iron, 2 sulfur cluster binding"/>
    <property type="evidence" value="ECO:0007669"/>
    <property type="project" value="UniProtKB-KW"/>
</dbReference>
<keyword evidence="7" id="KW-0489">Methyltransferase</keyword>
<comment type="caution">
    <text evidence="7">The sequence shown here is derived from an EMBL/GenBank/DDBJ whole genome shotgun (WGS) entry which is preliminary data.</text>
</comment>
<dbReference type="GO" id="GO:0008168">
    <property type="term" value="F:methyltransferase activity"/>
    <property type="evidence" value="ECO:0007669"/>
    <property type="project" value="UniProtKB-KW"/>
</dbReference>
<keyword evidence="4" id="KW-0408">Iron</keyword>
<dbReference type="Gene3D" id="3.90.380.10">
    <property type="entry name" value="Naphthalene 1,2-dioxygenase Alpha Subunit, Chain A, domain 1"/>
    <property type="match status" value="1"/>
</dbReference>
<sequence length="359" mass="39039">MPFIENQWYGAVWAKDLGTEPKGLRILDKPILLFRTESGVAVMDDLCPHRFVPLHLGKVIDGNRVRCAYHGLEFDGTGTCVHNPHTSGRIPPAAKVKSYRAIERHGMVWVWLGEREADPALIPDLSPLESDGRPPASGPHYVQTGAQFSLVMKANYALIGDNLLDLSHACVLHDTLLGNLEMADAEIGIEDTNSGFIVRRLAVDTKLPALFHLMSKGALEQGDTWTDMELIGTTCFANHIGVNDAGKGRSGGTGLLGINILTPIDEETTLYHVDGVLVDPPHRSPEDHARIGQQMGELANFAFTAQDKVTLEAQQAAISDPALATSRPAMFDIDIGSARYARHLKSLLDADKTTELMPG</sequence>
<gene>
    <name evidence="7" type="ORF">HNO88_003662</name>
</gene>
<proteinExistence type="predicted"/>
<feature type="domain" description="Rieske" evidence="6">
    <location>
        <begin position="8"/>
        <end position="110"/>
    </location>
</feature>
<dbReference type="Pfam" id="PF00355">
    <property type="entry name" value="Rieske"/>
    <property type="match status" value="1"/>
</dbReference>
<dbReference type="PANTHER" id="PTHR21266:SF60">
    <property type="entry name" value="3-KETOSTEROID-9-ALPHA-MONOOXYGENASE, OXYGENASE COMPONENT"/>
    <property type="match status" value="1"/>
</dbReference>
<accession>A0A7W7KDL4</accession>
<dbReference type="SUPFAM" id="SSF50022">
    <property type="entry name" value="ISP domain"/>
    <property type="match status" value="1"/>
</dbReference>
<dbReference type="InterPro" id="IPR036922">
    <property type="entry name" value="Rieske_2Fe-2S_sf"/>
</dbReference>
<dbReference type="InterPro" id="IPR017941">
    <property type="entry name" value="Rieske_2Fe-2S"/>
</dbReference>
<keyword evidence="7" id="KW-0503">Monooxygenase</keyword>
<name>A0A7W7KDL4_9SPHN</name>
<evidence type="ECO:0000259" key="6">
    <source>
        <dbReference type="PROSITE" id="PS51296"/>
    </source>
</evidence>
<reference evidence="7 8" key="1">
    <citation type="submission" date="2020-08" db="EMBL/GenBank/DDBJ databases">
        <title>Functional genomics of gut bacteria from endangered species of beetles.</title>
        <authorList>
            <person name="Carlos-Shanley C."/>
        </authorList>
    </citation>
    <scope>NUCLEOTIDE SEQUENCE [LARGE SCALE GENOMIC DNA]</scope>
    <source>
        <strain evidence="7 8">S00245</strain>
    </source>
</reference>
<keyword evidence="3 7" id="KW-0560">Oxidoreductase</keyword>
<dbReference type="PANTHER" id="PTHR21266">
    <property type="entry name" value="IRON-SULFUR DOMAIN CONTAINING PROTEIN"/>
    <property type="match status" value="1"/>
</dbReference>
<dbReference type="InterPro" id="IPR050584">
    <property type="entry name" value="Cholesterol_7-desaturase"/>
</dbReference>
<dbReference type="EMBL" id="JACHLR010000019">
    <property type="protein sequence ID" value="MBB4860319.1"/>
    <property type="molecule type" value="Genomic_DNA"/>
</dbReference>
<dbReference type="SUPFAM" id="SSF55961">
    <property type="entry name" value="Bet v1-like"/>
    <property type="match status" value="1"/>
</dbReference>
<keyword evidence="8" id="KW-1185">Reference proteome</keyword>
<dbReference type="Proteomes" id="UP000555448">
    <property type="component" value="Unassembled WGS sequence"/>
</dbReference>
<dbReference type="AlphaFoldDB" id="A0A7W7KDL4"/>
<evidence type="ECO:0000313" key="7">
    <source>
        <dbReference type="EMBL" id="MBB4860319.1"/>
    </source>
</evidence>
<evidence type="ECO:0000256" key="1">
    <source>
        <dbReference type="ARBA" id="ARBA00022714"/>
    </source>
</evidence>
<dbReference type="InterPro" id="IPR044043">
    <property type="entry name" value="VanA_C_cat"/>
</dbReference>
<dbReference type="RefSeq" id="WP_184248896.1">
    <property type="nucleotide sequence ID" value="NZ_JACHLR010000019.1"/>
</dbReference>
<dbReference type="Gene3D" id="2.102.10.10">
    <property type="entry name" value="Rieske [2Fe-2S] iron-sulphur domain"/>
    <property type="match status" value="1"/>
</dbReference>
<evidence type="ECO:0000256" key="2">
    <source>
        <dbReference type="ARBA" id="ARBA00022723"/>
    </source>
</evidence>
<dbReference type="GO" id="GO:0032259">
    <property type="term" value="P:methylation"/>
    <property type="evidence" value="ECO:0007669"/>
    <property type="project" value="UniProtKB-KW"/>
</dbReference>
<evidence type="ECO:0000256" key="4">
    <source>
        <dbReference type="ARBA" id="ARBA00023004"/>
    </source>
</evidence>
<keyword evidence="7" id="KW-0808">Transferase</keyword>
<keyword evidence="1" id="KW-0001">2Fe-2S</keyword>
<evidence type="ECO:0000256" key="5">
    <source>
        <dbReference type="ARBA" id="ARBA00023014"/>
    </source>
</evidence>
<dbReference type="PROSITE" id="PS51296">
    <property type="entry name" value="RIESKE"/>
    <property type="match status" value="1"/>
</dbReference>
<dbReference type="GO" id="GO:0046872">
    <property type="term" value="F:metal ion binding"/>
    <property type="evidence" value="ECO:0007669"/>
    <property type="project" value="UniProtKB-KW"/>
</dbReference>
<organism evidence="7 8">
    <name type="scientific">Novosphingobium chloroacetimidivorans</name>
    <dbReference type="NCBI Taxonomy" id="1428314"/>
    <lineage>
        <taxon>Bacteria</taxon>
        <taxon>Pseudomonadati</taxon>
        <taxon>Pseudomonadota</taxon>
        <taxon>Alphaproteobacteria</taxon>
        <taxon>Sphingomonadales</taxon>
        <taxon>Sphingomonadaceae</taxon>
        <taxon>Novosphingobium</taxon>
    </lineage>
</organism>